<gene>
    <name evidence="1" type="ORF">NIES2135_62010</name>
</gene>
<protein>
    <submittedName>
        <fullName evidence="1">Uncharacterized protein</fullName>
    </submittedName>
</protein>
<evidence type="ECO:0000313" key="1">
    <source>
        <dbReference type="EMBL" id="BAY59324.1"/>
    </source>
</evidence>
<keyword evidence="1" id="KW-0614">Plasmid</keyword>
<organism evidence="1 2">
    <name type="scientific">Leptolyngbya boryana NIES-2135</name>
    <dbReference type="NCBI Taxonomy" id="1973484"/>
    <lineage>
        <taxon>Bacteria</taxon>
        <taxon>Bacillati</taxon>
        <taxon>Cyanobacteriota</taxon>
        <taxon>Cyanophyceae</taxon>
        <taxon>Leptolyngbyales</taxon>
        <taxon>Leptolyngbyaceae</taxon>
        <taxon>Leptolyngbya group</taxon>
        <taxon>Leptolyngbya</taxon>
    </lineage>
</organism>
<name>A0A1Z4JRJ8_LEPBY</name>
<keyword evidence="2" id="KW-1185">Reference proteome</keyword>
<dbReference type="EMBL" id="AP018204">
    <property type="protein sequence ID" value="BAY59324.1"/>
    <property type="molecule type" value="Genomic_DNA"/>
</dbReference>
<dbReference type="AlphaFoldDB" id="A0A1Z4JRJ8"/>
<accession>A0A1Z4JRJ8</accession>
<evidence type="ECO:0000313" key="2">
    <source>
        <dbReference type="Proteomes" id="UP000217895"/>
    </source>
</evidence>
<geneLocation type="plasmid" evidence="1">
    <name>plasmid1</name>
</geneLocation>
<sequence length="356" mass="39251">MADVFIDKGDAQSAINSYLHMWERIAEILLLLRFLQLQTQSRSPKIGVEIEDVPPEIEVQYESPNELAGTAPYLLRAGTAPAIQLEGISEPIALPPRVTAALQELAGTNPHLLEPRTTVGQLTGSVPPALLPSLPAAIQPQVLPTSTELEYSKHRILADTVAKLTNAYGSEGHYAAENYTISVDQSIYTICNEEGNEVLVFQVSDNGEYHVIKNDLSFSQEHDIIISRLNIEIHGLDSITSDHTFNEQTQNLGGLAPRGAKAAYVANYLLDGYDTDKFNRPNSKYSISRDTHGTLTITRNEDGYCLLKAKDGEILIANLTPDEQQGFSQIYQKARENPAIQKQRPILSSSVSIERE</sequence>
<proteinExistence type="predicted"/>
<dbReference type="Proteomes" id="UP000217895">
    <property type="component" value="Plasmid Plasmid1 dna"/>
</dbReference>
<reference evidence="1 2" key="1">
    <citation type="submission" date="2017-06" db="EMBL/GenBank/DDBJ databases">
        <title>Genome sequencing of cyanobaciteial culture collection at National Institute for Environmental Studies (NIES).</title>
        <authorList>
            <person name="Hirose Y."/>
            <person name="Shimura Y."/>
            <person name="Fujisawa T."/>
            <person name="Nakamura Y."/>
            <person name="Kawachi M."/>
        </authorList>
    </citation>
    <scope>NUCLEOTIDE SEQUENCE [LARGE SCALE GENOMIC DNA]</scope>
    <source>
        <strain evidence="1 2">NIES-2135</strain>
        <plasmid evidence="2">Plasmid Plasmid1 dna</plasmid>
    </source>
</reference>